<gene>
    <name evidence="2" type="primary">IL15RA</name>
</gene>
<sequence length="276" mass="29411">MFLSGQPCLGPASTPPSGPAASARVVGARRASRAREWSGRPAGPEPPAPVAQRDGDITCSTPTSVEHADIRVKSYNLSSRERYTCNSGFKRKAGTSSLTECVLNKTTNTAHWTTPNLRCIRDPRSLARQIPVSPSTVAPARVTPQPESLTPSRKDPEASAPTSDTILTKETAIVTGSGLMPSGTTDIVRNEPSPSPSQTAAKTLEQTLSAFHMTPDASLVNSTAVTGDARTVTVAVTIFVILLLGGVFLLIYWKRTRQHLPTRNTEMEDIPMTGGH</sequence>
<dbReference type="RefSeq" id="XP_045141522.1">
    <property type="nucleotide sequence ID" value="XM_045285587.1"/>
</dbReference>
<organism evidence="1 2">
    <name type="scientific">Echinops telfairi</name>
    <name type="common">Lesser hedgehog tenrec</name>
    <dbReference type="NCBI Taxonomy" id="9371"/>
    <lineage>
        <taxon>Eukaryota</taxon>
        <taxon>Metazoa</taxon>
        <taxon>Chordata</taxon>
        <taxon>Craniata</taxon>
        <taxon>Vertebrata</taxon>
        <taxon>Euteleostomi</taxon>
        <taxon>Mammalia</taxon>
        <taxon>Eutheria</taxon>
        <taxon>Afrotheria</taxon>
        <taxon>Tenrecidae</taxon>
        <taxon>Tenrecinae</taxon>
        <taxon>Echinops</taxon>
    </lineage>
</organism>
<evidence type="ECO:0000313" key="1">
    <source>
        <dbReference type="Proteomes" id="UP000694863"/>
    </source>
</evidence>
<evidence type="ECO:0000313" key="2">
    <source>
        <dbReference type="RefSeq" id="XP_045141522.1"/>
    </source>
</evidence>
<name>A0AC55CMV1_ECHTE</name>
<dbReference type="Proteomes" id="UP000694863">
    <property type="component" value="Unplaced"/>
</dbReference>
<keyword evidence="2" id="KW-0675">Receptor</keyword>
<reference evidence="2" key="1">
    <citation type="submission" date="2025-08" db="UniProtKB">
        <authorList>
            <consortium name="RefSeq"/>
        </authorList>
    </citation>
    <scope>IDENTIFICATION</scope>
</reference>
<protein>
    <submittedName>
        <fullName evidence="2">Interleukin-15 receptor subunit alpha</fullName>
    </submittedName>
</protein>
<proteinExistence type="predicted"/>
<keyword evidence="1" id="KW-1185">Reference proteome</keyword>
<accession>A0AC55CMV1</accession>